<evidence type="ECO:0000256" key="2">
    <source>
        <dbReference type="ARBA" id="ARBA00004514"/>
    </source>
</evidence>
<sequence length="258" mass="29454">MNISNHVKVVNVMDLSESQNCNAQNLPEIVELNVGGYSFTTTLSTLQKCPVSMLSAMFSGRHSVAMDKNGRYFIDRDGTMFHYVLNFLRQSELPPLNDCAKVYHEAQFYNIQPLIEALELMKPIAGEKFRQNFLSHVPHYEENLNILLEKAQQVAAVHPDRVSRLRVCIYKEEGSSNSYENSIPPLMPGEWNPFKYRQSHRCDVHVTFGPWNVGPGVYDLLDCIKHDLSHKGYDIDSQCIGVCDQEVVDQFVCKRPIV</sequence>
<dbReference type="InterPro" id="IPR057890">
    <property type="entry name" value="KCTD7/14_C"/>
</dbReference>
<comment type="subcellular location">
    <subcellularLocation>
        <location evidence="1">Cell membrane</location>
    </subcellularLocation>
    <subcellularLocation>
        <location evidence="2">Cytoplasm</location>
        <location evidence="2">Cytosol</location>
    </subcellularLocation>
</comment>
<dbReference type="Pfam" id="PF25611">
    <property type="entry name" value="KCTD_C"/>
    <property type="match status" value="1"/>
</dbReference>
<dbReference type="InterPro" id="IPR000210">
    <property type="entry name" value="BTB/POZ_dom"/>
</dbReference>
<evidence type="ECO:0000256" key="1">
    <source>
        <dbReference type="ARBA" id="ARBA00004236"/>
    </source>
</evidence>
<evidence type="ECO:0000259" key="7">
    <source>
        <dbReference type="SMART" id="SM00225"/>
    </source>
</evidence>
<dbReference type="GO" id="GO:0051260">
    <property type="term" value="P:protein homooligomerization"/>
    <property type="evidence" value="ECO:0007669"/>
    <property type="project" value="InterPro"/>
</dbReference>
<dbReference type="SUPFAM" id="SSF54695">
    <property type="entry name" value="POZ domain"/>
    <property type="match status" value="1"/>
</dbReference>
<dbReference type="Ensembl" id="ENSCSAVT00000017606.1">
    <property type="protein sequence ID" value="ENSCSAVP00000017415.1"/>
    <property type="gene ID" value="ENSCSAVG00000010257.1"/>
</dbReference>
<dbReference type="InParanoid" id="H2ZIJ9"/>
<keyword evidence="5" id="KW-0472">Membrane</keyword>
<dbReference type="InterPro" id="IPR011333">
    <property type="entry name" value="SKP1/BTB/POZ_sf"/>
</dbReference>
<protein>
    <recommendedName>
        <fullName evidence="6">BTB/POZ domain-containing protein KCTD7</fullName>
    </recommendedName>
</protein>
<evidence type="ECO:0000256" key="4">
    <source>
        <dbReference type="ARBA" id="ARBA00022490"/>
    </source>
</evidence>
<dbReference type="InterPro" id="IPR003131">
    <property type="entry name" value="T1-type_BTB"/>
</dbReference>
<evidence type="ECO:0000256" key="5">
    <source>
        <dbReference type="ARBA" id="ARBA00023136"/>
    </source>
</evidence>
<dbReference type="AlphaFoldDB" id="H2ZIJ9"/>
<evidence type="ECO:0000256" key="3">
    <source>
        <dbReference type="ARBA" id="ARBA00022475"/>
    </source>
</evidence>
<evidence type="ECO:0000256" key="6">
    <source>
        <dbReference type="ARBA" id="ARBA00040260"/>
    </source>
</evidence>
<dbReference type="Gene3D" id="3.30.710.10">
    <property type="entry name" value="Potassium Channel Kv1.1, Chain A"/>
    <property type="match status" value="1"/>
</dbReference>
<dbReference type="Pfam" id="PF02214">
    <property type="entry name" value="BTB_2"/>
    <property type="match status" value="1"/>
</dbReference>
<dbReference type="FunFam" id="3.30.710.10:FF:000046">
    <property type="entry name" value="BTB/POZ domain-containing protein KCTD7 isoform X1"/>
    <property type="match status" value="1"/>
</dbReference>
<evidence type="ECO:0000313" key="8">
    <source>
        <dbReference type="Ensembl" id="ENSCSAVP00000017415.1"/>
    </source>
</evidence>
<dbReference type="GeneTree" id="ENSGT00940000172222"/>
<dbReference type="PANTHER" id="PTHR14499:SF145">
    <property type="entry name" value="POTASSIUM CHANNEL REGULATORY PROTEIN-LIKE"/>
    <property type="match status" value="1"/>
</dbReference>
<proteinExistence type="predicted"/>
<dbReference type="CDD" id="cd18366">
    <property type="entry name" value="BTB_POZ_KCTD7"/>
    <property type="match status" value="1"/>
</dbReference>
<accession>H2ZIJ9</accession>
<dbReference type="STRING" id="51511.ENSCSAVP00000017415"/>
<dbReference type="Proteomes" id="UP000007875">
    <property type="component" value="Unassembled WGS sequence"/>
</dbReference>
<reference evidence="8" key="3">
    <citation type="submission" date="2025-09" db="UniProtKB">
        <authorList>
            <consortium name="Ensembl"/>
        </authorList>
    </citation>
    <scope>IDENTIFICATION</scope>
</reference>
<evidence type="ECO:0000313" key="9">
    <source>
        <dbReference type="Proteomes" id="UP000007875"/>
    </source>
</evidence>
<name>H2ZIJ9_CIOSA</name>
<keyword evidence="3" id="KW-1003">Cell membrane</keyword>
<keyword evidence="4" id="KW-0963">Cytoplasm</keyword>
<keyword evidence="9" id="KW-1185">Reference proteome</keyword>
<organism evidence="8 9">
    <name type="scientific">Ciona savignyi</name>
    <name type="common">Pacific transparent sea squirt</name>
    <dbReference type="NCBI Taxonomy" id="51511"/>
    <lineage>
        <taxon>Eukaryota</taxon>
        <taxon>Metazoa</taxon>
        <taxon>Chordata</taxon>
        <taxon>Tunicata</taxon>
        <taxon>Ascidiacea</taxon>
        <taxon>Phlebobranchia</taxon>
        <taxon>Cionidae</taxon>
        <taxon>Ciona</taxon>
    </lineage>
</organism>
<dbReference type="OMA" id="IAAEQQC"/>
<reference evidence="8" key="2">
    <citation type="submission" date="2025-08" db="UniProtKB">
        <authorList>
            <consortium name="Ensembl"/>
        </authorList>
    </citation>
    <scope>IDENTIFICATION</scope>
</reference>
<dbReference type="PANTHER" id="PTHR14499">
    <property type="entry name" value="POTASSIUM CHANNEL TETRAMERIZATION DOMAIN-CONTAINING"/>
    <property type="match status" value="1"/>
</dbReference>
<dbReference type="InterPro" id="IPR057891">
    <property type="entry name" value="BTB_KCTD7"/>
</dbReference>
<reference evidence="9" key="1">
    <citation type="submission" date="2003-08" db="EMBL/GenBank/DDBJ databases">
        <authorList>
            <person name="Birren B."/>
            <person name="Nusbaum C."/>
            <person name="Abebe A."/>
            <person name="Abouelleil A."/>
            <person name="Adekoya E."/>
            <person name="Ait-zahra M."/>
            <person name="Allen N."/>
            <person name="Allen T."/>
            <person name="An P."/>
            <person name="Anderson M."/>
            <person name="Anderson S."/>
            <person name="Arachchi H."/>
            <person name="Armbruster J."/>
            <person name="Bachantsang P."/>
            <person name="Baldwin J."/>
            <person name="Barry A."/>
            <person name="Bayul T."/>
            <person name="Blitshsteyn B."/>
            <person name="Bloom T."/>
            <person name="Blye J."/>
            <person name="Boguslavskiy L."/>
            <person name="Borowsky M."/>
            <person name="Boukhgalter B."/>
            <person name="Brunache A."/>
            <person name="Butler J."/>
            <person name="Calixte N."/>
            <person name="Calvo S."/>
            <person name="Camarata J."/>
            <person name="Campo K."/>
            <person name="Chang J."/>
            <person name="Cheshatsang Y."/>
            <person name="Citroen M."/>
            <person name="Collymore A."/>
            <person name="Considine T."/>
            <person name="Cook A."/>
            <person name="Cooke P."/>
            <person name="Corum B."/>
            <person name="Cuomo C."/>
            <person name="David R."/>
            <person name="Dawoe T."/>
            <person name="Degray S."/>
            <person name="Dodge S."/>
            <person name="Dooley K."/>
            <person name="Dorje P."/>
            <person name="Dorjee K."/>
            <person name="Dorris L."/>
            <person name="Duffey N."/>
            <person name="Dupes A."/>
            <person name="Elkins T."/>
            <person name="Engels R."/>
            <person name="Erickson J."/>
            <person name="Farina A."/>
            <person name="Faro S."/>
            <person name="Ferreira P."/>
            <person name="Fischer H."/>
            <person name="Fitzgerald M."/>
            <person name="Foley K."/>
            <person name="Gage D."/>
            <person name="Galagan J."/>
            <person name="Gearin G."/>
            <person name="Gnerre S."/>
            <person name="Gnirke A."/>
            <person name="Goyette A."/>
            <person name="Graham J."/>
            <person name="Grandbois E."/>
            <person name="Gyaltsen K."/>
            <person name="Hafez N."/>
            <person name="Hagopian D."/>
            <person name="Hagos B."/>
            <person name="Hall J."/>
            <person name="Hatcher B."/>
            <person name="Heller A."/>
            <person name="Higgins H."/>
            <person name="Honan T."/>
            <person name="Horn A."/>
            <person name="Houde N."/>
            <person name="Hughes L."/>
            <person name="Hulme W."/>
            <person name="Husby E."/>
            <person name="Iliev I."/>
            <person name="Jaffe D."/>
            <person name="Jones C."/>
            <person name="Kamal M."/>
            <person name="Kamat A."/>
            <person name="Kamvysselis M."/>
            <person name="Karlsson E."/>
            <person name="Kells C."/>
            <person name="Kieu A."/>
            <person name="Kisner P."/>
            <person name="Kodira C."/>
            <person name="Kulbokas E."/>
            <person name="Labutti K."/>
            <person name="Lama D."/>
            <person name="Landers T."/>
            <person name="Leger J."/>
            <person name="Levine S."/>
            <person name="Lewis D."/>
            <person name="Lewis T."/>
            <person name="Lindblad-toh K."/>
            <person name="Liu X."/>
            <person name="Lokyitsang T."/>
            <person name="Lokyitsang Y."/>
            <person name="Lucien O."/>
            <person name="Lui A."/>
            <person name="Ma L.J."/>
            <person name="Mabbitt R."/>
            <person name="Macdonald J."/>
            <person name="Maclean C."/>
            <person name="Major J."/>
            <person name="Manning J."/>
            <person name="Marabella R."/>
            <person name="Maru K."/>
            <person name="Matthews C."/>
            <person name="Mauceli E."/>
            <person name="Mccarthy M."/>
            <person name="Mcdonough S."/>
            <person name="Mcghee T."/>
            <person name="Meldrim J."/>
            <person name="Meneus L."/>
            <person name="Mesirov J."/>
            <person name="Mihalev A."/>
            <person name="Mihova T."/>
            <person name="Mikkelsen T."/>
            <person name="Mlenga V."/>
            <person name="Moru K."/>
            <person name="Mozes J."/>
            <person name="Mulrain L."/>
            <person name="Munson G."/>
            <person name="Naylor J."/>
            <person name="Newes C."/>
            <person name="Nguyen C."/>
            <person name="Nguyen N."/>
            <person name="Nguyen T."/>
            <person name="Nicol R."/>
            <person name="Nielsen C."/>
            <person name="Nizzari M."/>
            <person name="Norbu C."/>
            <person name="Norbu N."/>
            <person name="O'donnell P."/>
            <person name="Okoawo O."/>
            <person name="O'leary S."/>
            <person name="Omotosho B."/>
            <person name="O'neill K."/>
            <person name="Osman S."/>
            <person name="Parker S."/>
            <person name="Perrin D."/>
            <person name="Phunkhang P."/>
            <person name="Piqani B."/>
            <person name="Purcell S."/>
            <person name="Rachupka T."/>
            <person name="Ramasamy U."/>
            <person name="Rameau R."/>
            <person name="Ray V."/>
            <person name="Raymond C."/>
            <person name="Retta R."/>
            <person name="Richardson S."/>
            <person name="Rise C."/>
            <person name="Rodriguez J."/>
            <person name="Rogers J."/>
            <person name="Rogov P."/>
            <person name="Rutman M."/>
            <person name="Schupbach R."/>
            <person name="Seaman C."/>
            <person name="Settipalli S."/>
            <person name="Sharpe T."/>
            <person name="Sheridan J."/>
            <person name="Sherpa N."/>
            <person name="Shi J."/>
            <person name="Smirnov S."/>
            <person name="Smith C."/>
            <person name="Sougnez C."/>
            <person name="Spencer B."/>
            <person name="Stalker J."/>
            <person name="Stange-thomann N."/>
            <person name="Stavropoulos S."/>
            <person name="Stetson K."/>
            <person name="Stone C."/>
            <person name="Stone S."/>
            <person name="Stubbs M."/>
            <person name="Talamas J."/>
            <person name="Tchuinga P."/>
            <person name="Tenzing P."/>
            <person name="Tesfaye S."/>
            <person name="Theodore J."/>
            <person name="Thoulutsang Y."/>
            <person name="Topham K."/>
            <person name="Towey S."/>
            <person name="Tsamla T."/>
            <person name="Tsomo N."/>
            <person name="Vallee D."/>
            <person name="Vassiliev H."/>
            <person name="Venkataraman V."/>
            <person name="Vinson J."/>
            <person name="Vo A."/>
            <person name="Wade C."/>
            <person name="Wang S."/>
            <person name="Wangchuk T."/>
            <person name="Wangdi T."/>
            <person name="Whittaker C."/>
            <person name="Wilkinson J."/>
            <person name="Wu Y."/>
            <person name="Wyman D."/>
            <person name="Yadav S."/>
            <person name="Yang S."/>
            <person name="Yang X."/>
            <person name="Yeager S."/>
            <person name="Yee E."/>
            <person name="Young G."/>
            <person name="Zainoun J."/>
            <person name="Zembeck L."/>
            <person name="Zimmer A."/>
            <person name="Zody M."/>
            <person name="Lander E."/>
        </authorList>
    </citation>
    <scope>NUCLEOTIDE SEQUENCE [LARGE SCALE GENOMIC DNA]</scope>
</reference>
<dbReference type="SMART" id="SM00225">
    <property type="entry name" value="BTB"/>
    <property type="match status" value="1"/>
</dbReference>
<feature type="domain" description="BTB" evidence="7">
    <location>
        <begin position="28"/>
        <end position="126"/>
    </location>
</feature>
<dbReference type="eggNOG" id="KOG2723">
    <property type="taxonomic scope" value="Eukaryota"/>
</dbReference>